<keyword evidence="2" id="KW-1003">Cell membrane</keyword>
<comment type="subcellular location">
    <subcellularLocation>
        <location evidence="1">Cell membrane</location>
        <topology evidence="1">Multi-pass membrane protein</topology>
    </subcellularLocation>
</comment>
<proteinExistence type="predicted"/>
<protein>
    <submittedName>
        <fullName evidence="13">G_PROTEIN_RECEP_F1_2 domain-containing protein</fullName>
    </submittedName>
</protein>
<dbReference type="PRINTS" id="PR00237">
    <property type="entry name" value="GPCRRHODOPSN"/>
</dbReference>
<evidence type="ECO:0000313" key="13">
    <source>
        <dbReference type="WBParaSite" id="ALUE_0000503601-mRNA-1"/>
    </source>
</evidence>
<dbReference type="Proteomes" id="UP000036681">
    <property type="component" value="Unplaced"/>
</dbReference>
<keyword evidence="5" id="KW-0297">G-protein coupled receptor</keyword>
<dbReference type="InterPro" id="IPR000276">
    <property type="entry name" value="GPCR_Rhodpsn"/>
</dbReference>
<keyword evidence="9" id="KW-0807">Transducer</keyword>
<feature type="transmembrane region" description="Helical" evidence="10">
    <location>
        <begin position="86"/>
        <end position="106"/>
    </location>
</feature>
<evidence type="ECO:0000256" key="5">
    <source>
        <dbReference type="ARBA" id="ARBA00023040"/>
    </source>
</evidence>
<evidence type="ECO:0000256" key="4">
    <source>
        <dbReference type="ARBA" id="ARBA00022989"/>
    </source>
</evidence>
<dbReference type="PROSITE" id="PS50262">
    <property type="entry name" value="G_PROTEIN_RECEP_F1_2"/>
    <property type="match status" value="1"/>
</dbReference>
<evidence type="ECO:0000256" key="2">
    <source>
        <dbReference type="ARBA" id="ARBA00022475"/>
    </source>
</evidence>
<dbReference type="GO" id="GO:0004930">
    <property type="term" value="F:G protein-coupled receptor activity"/>
    <property type="evidence" value="ECO:0007669"/>
    <property type="project" value="UniProtKB-KW"/>
</dbReference>
<accession>A0A0M3HRR1</accession>
<evidence type="ECO:0000256" key="7">
    <source>
        <dbReference type="ARBA" id="ARBA00023170"/>
    </source>
</evidence>
<evidence type="ECO:0000256" key="9">
    <source>
        <dbReference type="ARBA" id="ARBA00023224"/>
    </source>
</evidence>
<dbReference type="SUPFAM" id="SSF81321">
    <property type="entry name" value="Family A G protein-coupled receptor-like"/>
    <property type="match status" value="1"/>
</dbReference>
<keyword evidence="7" id="KW-0675">Receptor</keyword>
<sequence>MEYALSTLIRVLRVPLAVLSVVQNLLIVIVVLRYRTLKKNASNLLIAQLGFADFIFGIGLCIRIAVTEVHISTGILTFEGFECICYGSMTILGVHLSQTTMLMIAIDRLFCIRYPHHYRIMVALFFLFVEVN</sequence>
<evidence type="ECO:0000256" key="10">
    <source>
        <dbReference type="SAM" id="Phobius"/>
    </source>
</evidence>
<name>A0A0M3HRR1_ASCLU</name>
<evidence type="ECO:0000256" key="8">
    <source>
        <dbReference type="ARBA" id="ARBA00023180"/>
    </source>
</evidence>
<feature type="transmembrane region" description="Helical" evidence="10">
    <location>
        <begin position="12"/>
        <end position="32"/>
    </location>
</feature>
<evidence type="ECO:0000256" key="6">
    <source>
        <dbReference type="ARBA" id="ARBA00023136"/>
    </source>
</evidence>
<evidence type="ECO:0000313" key="12">
    <source>
        <dbReference type="Proteomes" id="UP000036681"/>
    </source>
</evidence>
<evidence type="ECO:0000256" key="3">
    <source>
        <dbReference type="ARBA" id="ARBA00022692"/>
    </source>
</evidence>
<reference evidence="13" key="1">
    <citation type="submission" date="2017-02" db="UniProtKB">
        <authorList>
            <consortium name="WormBaseParasite"/>
        </authorList>
    </citation>
    <scope>IDENTIFICATION</scope>
</reference>
<dbReference type="InterPro" id="IPR017452">
    <property type="entry name" value="GPCR_Rhodpsn_7TM"/>
</dbReference>
<keyword evidence="8" id="KW-0325">Glycoprotein</keyword>
<dbReference type="PANTHER" id="PTHR24246">
    <property type="entry name" value="OLFACTORY RECEPTOR AND ADENOSINE RECEPTOR"/>
    <property type="match status" value="1"/>
</dbReference>
<keyword evidence="3 10" id="KW-0812">Transmembrane</keyword>
<evidence type="ECO:0000259" key="11">
    <source>
        <dbReference type="PROSITE" id="PS50262"/>
    </source>
</evidence>
<dbReference type="WBParaSite" id="ALUE_0000503601-mRNA-1">
    <property type="protein sequence ID" value="ALUE_0000503601-mRNA-1"/>
    <property type="gene ID" value="ALUE_0000503601"/>
</dbReference>
<dbReference type="Gene3D" id="1.20.1070.10">
    <property type="entry name" value="Rhodopsin 7-helix transmembrane proteins"/>
    <property type="match status" value="1"/>
</dbReference>
<dbReference type="GO" id="GO:0005886">
    <property type="term" value="C:plasma membrane"/>
    <property type="evidence" value="ECO:0007669"/>
    <property type="project" value="UniProtKB-SubCell"/>
</dbReference>
<keyword evidence="4 10" id="KW-1133">Transmembrane helix</keyword>
<organism evidence="12 13">
    <name type="scientific">Ascaris lumbricoides</name>
    <name type="common">Giant roundworm</name>
    <dbReference type="NCBI Taxonomy" id="6252"/>
    <lineage>
        <taxon>Eukaryota</taxon>
        <taxon>Metazoa</taxon>
        <taxon>Ecdysozoa</taxon>
        <taxon>Nematoda</taxon>
        <taxon>Chromadorea</taxon>
        <taxon>Rhabditida</taxon>
        <taxon>Spirurina</taxon>
        <taxon>Ascaridomorpha</taxon>
        <taxon>Ascaridoidea</taxon>
        <taxon>Ascarididae</taxon>
        <taxon>Ascaris</taxon>
    </lineage>
</organism>
<dbReference type="AlphaFoldDB" id="A0A0M3HRR1"/>
<evidence type="ECO:0000256" key="1">
    <source>
        <dbReference type="ARBA" id="ARBA00004651"/>
    </source>
</evidence>
<dbReference type="CDD" id="cd00637">
    <property type="entry name" value="7tm_classA_rhodopsin-like"/>
    <property type="match status" value="1"/>
</dbReference>
<feature type="domain" description="G-protein coupled receptors family 1 profile" evidence="11">
    <location>
        <begin position="23"/>
        <end position="132"/>
    </location>
</feature>
<keyword evidence="12" id="KW-1185">Reference proteome</keyword>
<dbReference type="PANTHER" id="PTHR24246:SF27">
    <property type="entry name" value="ADENOSINE RECEPTOR, ISOFORM A"/>
    <property type="match status" value="1"/>
</dbReference>
<feature type="transmembrane region" description="Helical" evidence="10">
    <location>
        <begin position="44"/>
        <end position="66"/>
    </location>
</feature>
<dbReference type="Pfam" id="PF00001">
    <property type="entry name" value="7tm_1"/>
    <property type="match status" value="1"/>
</dbReference>
<keyword evidence="6 10" id="KW-0472">Membrane</keyword>